<dbReference type="Pfam" id="PF22671">
    <property type="entry name" value="Gp18_domIII_N"/>
    <property type="match status" value="1"/>
</dbReference>
<evidence type="ECO:0000313" key="5">
    <source>
        <dbReference type="EMBL" id="USI72699.1"/>
    </source>
</evidence>
<dbReference type="InterPro" id="IPR052042">
    <property type="entry name" value="Tail_sheath_structural"/>
</dbReference>
<feature type="domain" description="Tail sheath protein Gp18-like" evidence="4">
    <location>
        <begin position="25"/>
        <end position="85"/>
    </location>
</feature>
<dbReference type="PANTHER" id="PTHR35861:SF1">
    <property type="entry name" value="PHAGE TAIL SHEATH PROTEIN"/>
    <property type="match status" value="1"/>
</dbReference>
<dbReference type="PANTHER" id="PTHR35861">
    <property type="match status" value="1"/>
</dbReference>
<dbReference type="Pfam" id="PF17482">
    <property type="entry name" value="Phage_sheath_1C"/>
    <property type="match status" value="1"/>
</dbReference>
<dbReference type="Proteomes" id="UP001056937">
    <property type="component" value="Chromosome 1"/>
</dbReference>
<evidence type="ECO:0000259" key="4">
    <source>
        <dbReference type="Pfam" id="PF22671"/>
    </source>
</evidence>
<dbReference type="InterPro" id="IPR054564">
    <property type="entry name" value="Gp18_domIII_N"/>
</dbReference>
<feature type="domain" description="Tail sheath protein C-terminal" evidence="3">
    <location>
        <begin position="272"/>
        <end position="374"/>
    </location>
</feature>
<dbReference type="EMBL" id="CP084930">
    <property type="protein sequence ID" value="USI72699.1"/>
    <property type="molecule type" value="Genomic_DNA"/>
</dbReference>
<organism evidence="5 6">
    <name type="scientific">Sphingomonas morindae</name>
    <dbReference type="NCBI Taxonomy" id="1541170"/>
    <lineage>
        <taxon>Bacteria</taxon>
        <taxon>Pseudomonadati</taxon>
        <taxon>Pseudomonadota</taxon>
        <taxon>Alphaproteobacteria</taxon>
        <taxon>Sphingomonadales</taxon>
        <taxon>Sphingomonadaceae</taxon>
        <taxon>Sphingomonas</taxon>
    </lineage>
</organism>
<dbReference type="InterPro" id="IPR035089">
    <property type="entry name" value="Phage_sheath_subtilisin"/>
</dbReference>
<proteinExistence type="inferred from homology"/>
<comment type="similarity">
    <text evidence="1">Belongs to the myoviridae tail sheath protein family.</text>
</comment>
<gene>
    <name evidence="5" type="ORF">LHA26_15715</name>
</gene>
<reference evidence="5" key="1">
    <citation type="journal article" date="2022" name="Toxins">
        <title>Genomic Analysis of Sphingopyxis sp. USTB-05 for Biodegrading Cyanobacterial Hepatotoxins.</title>
        <authorList>
            <person name="Liu C."/>
            <person name="Xu Q."/>
            <person name="Zhao Z."/>
            <person name="Zhang H."/>
            <person name="Liu X."/>
            <person name="Yin C."/>
            <person name="Liu Y."/>
            <person name="Yan H."/>
        </authorList>
    </citation>
    <scope>NUCLEOTIDE SEQUENCE</scope>
    <source>
        <strain evidence="5">NBD5</strain>
    </source>
</reference>
<evidence type="ECO:0000256" key="1">
    <source>
        <dbReference type="ARBA" id="ARBA00008005"/>
    </source>
</evidence>
<dbReference type="RefSeq" id="WP_252166507.1">
    <property type="nucleotide sequence ID" value="NZ_CP084930.1"/>
</dbReference>
<accession>A0ABY4X726</accession>
<protein>
    <submittedName>
        <fullName evidence="5">Phage tail sheath subtilisin-like domain-containing protein</fullName>
    </submittedName>
</protein>
<name>A0ABY4X726_9SPHN</name>
<evidence type="ECO:0000313" key="6">
    <source>
        <dbReference type="Proteomes" id="UP001056937"/>
    </source>
</evidence>
<evidence type="ECO:0000259" key="2">
    <source>
        <dbReference type="Pfam" id="PF04984"/>
    </source>
</evidence>
<feature type="domain" description="Tail sheath protein subtilisin-like" evidence="2">
    <location>
        <begin position="106"/>
        <end position="271"/>
    </location>
</feature>
<keyword evidence="6" id="KW-1185">Reference proteome</keyword>
<evidence type="ECO:0000259" key="3">
    <source>
        <dbReference type="Pfam" id="PF17482"/>
    </source>
</evidence>
<dbReference type="Pfam" id="PF04984">
    <property type="entry name" value="Phage_sheath_1"/>
    <property type="match status" value="1"/>
</dbReference>
<sequence>MADFHGIKATEISDGTRRFTVASTAIIGLVVTAPRADETAFPLDTPVLVTDAEAAIDRLGAGGTARNVLRAIADQARPVIVLVRVAEGATPAETSANVIGATTAQGQKTGMQALLAAQARLTVKPKILGAPGLDTQAVVAALVVVAQKLKAMAYASAVGVDVAAAAAYRRQFGARELMLLFPDFLMTDSTGATVTSHAVARALGLRARIDQEAGFFKTLSNVDVTGVTGMTRPIQWDLTSGETEAGILNAADVTALVHTGSGYRFWGNRTCSSDPLFAFESATRTAHVLLETIGQGLLWGIDKPLRPSLAKDIVESINGFLRDMKREGALIGGRCWFDADKNPVAALSAGKLVLDYDYTPVPPLEALSISQRITDSYFADFAAGLS</sequence>
<dbReference type="InterPro" id="IPR020287">
    <property type="entry name" value="Tail_sheath_C"/>
</dbReference>